<dbReference type="PANTHER" id="PTHR13347">
    <property type="entry name" value="HEAT REPEAT-CONTAINING PROTEIN 3"/>
    <property type="match status" value="1"/>
</dbReference>
<sequence>MPKEWNKRKFLKSIRNSASPLSISSNGDGHGNGTTFSVSDHQEFSGMKNVDLMEVIQSRLKHSLPSERCVGADMISSFITLKRCSQLKSNQLTELIKILSVLLLDRAENVRYASLNALCYLSTLSDNTCQKLVEYGLCSSIMSMMEEYYLQISSWTEHKFTDRKLSLNLYVNCFNLLTNLCGESSKSIESMLTYSRITEIFHKAFLTIESYDKFNFIPIAISAAQCLMILCEDERAYEVLLKDNSENNLSSMLSIILSQDILNVSDETLRCLLLYLKSLLISIASFELFKRNNKENEEQKNVYHSAKTELITKLSAIMELCFGSDGSNFISQTIGQLTERIKVDLSSEKKDVIEIQPLSERIIYFYRTRRIYPQSDPIISSIWEIINEIVFKTTFPDLEDIPILMEKEIEIREEAINLIREYVTKFKNVNILMSELESLCFFAHTNDDRISCLTKINIIRIMALISTSYVNKWIENKDDSVGQHIEKITNLLLNGYRSNPDLVLRAEVLDSLIDIYSDDNSLTNKIIKNMNLLSILNDLSSQYRREIKSNRVLRQNAVVNTVSLNLNRFIKYKQKAIR</sequence>
<name>A0A9Q0MFT0_BLOTA</name>
<reference evidence="3" key="1">
    <citation type="submission" date="2022-12" db="EMBL/GenBank/DDBJ databases">
        <title>Genome assemblies of Blomia tropicalis.</title>
        <authorList>
            <person name="Cui Y."/>
        </authorList>
    </citation>
    <scope>NUCLEOTIDE SEQUENCE</scope>
    <source>
        <tissue evidence="3">Adult mites</tissue>
    </source>
</reference>
<comment type="caution">
    <text evidence="3">The sequence shown here is derived from an EMBL/GenBank/DDBJ whole genome shotgun (WGS) entry which is preliminary data.</text>
</comment>
<evidence type="ECO:0000313" key="4">
    <source>
        <dbReference type="Proteomes" id="UP001142055"/>
    </source>
</evidence>
<dbReference type="InterPro" id="IPR016024">
    <property type="entry name" value="ARM-type_fold"/>
</dbReference>
<dbReference type="EMBL" id="JAPWDV010000001">
    <property type="protein sequence ID" value="KAJ6225165.1"/>
    <property type="molecule type" value="Genomic_DNA"/>
</dbReference>
<gene>
    <name evidence="3" type="ORF">RDWZM_003710</name>
</gene>
<dbReference type="InterPro" id="IPR057990">
    <property type="entry name" value="TPR_SYO1"/>
</dbReference>
<dbReference type="GO" id="GO:0006606">
    <property type="term" value="P:protein import into nucleus"/>
    <property type="evidence" value="ECO:0007669"/>
    <property type="project" value="TreeGrafter"/>
</dbReference>
<dbReference type="SUPFAM" id="SSF48371">
    <property type="entry name" value="ARM repeat"/>
    <property type="match status" value="1"/>
</dbReference>
<dbReference type="PANTHER" id="PTHR13347:SF1">
    <property type="entry name" value="HEAT REPEAT-CONTAINING PROTEIN 3"/>
    <property type="match status" value="1"/>
</dbReference>
<proteinExistence type="inferred from homology"/>
<dbReference type="Pfam" id="PF25567">
    <property type="entry name" value="TPR_SYO1"/>
    <property type="match status" value="1"/>
</dbReference>
<evidence type="ECO:0000313" key="3">
    <source>
        <dbReference type="EMBL" id="KAJ6225165.1"/>
    </source>
</evidence>
<comment type="similarity">
    <text evidence="1">Belongs to the nuclear import and ribosome assembly adapter family.</text>
</comment>
<dbReference type="Proteomes" id="UP001142055">
    <property type="component" value="Chromosome 1"/>
</dbReference>
<dbReference type="Gene3D" id="1.25.10.10">
    <property type="entry name" value="Leucine-rich Repeat Variant"/>
    <property type="match status" value="1"/>
</dbReference>
<dbReference type="GO" id="GO:0042273">
    <property type="term" value="P:ribosomal large subunit biogenesis"/>
    <property type="evidence" value="ECO:0007669"/>
    <property type="project" value="TreeGrafter"/>
</dbReference>
<dbReference type="OMA" id="SECIRND"/>
<dbReference type="InterPro" id="IPR011989">
    <property type="entry name" value="ARM-like"/>
</dbReference>
<keyword evidence="4" id="KW-1185">Reference proteome</keyword>
<accession>A0A9Q0MFT0</accession>
<dbReference type="AlphaFoldDB" id="A0A9Q0MFT0"/>
<feature type="domain" description="SYO1-like TPR repeats" evidence="2">
    <location>
        <begin position="379"/>
        <end position="575"/>
    </location>
</feature>
<dbReference type="InterPro" id="IPR052616">
    <property type="entry name" value="SYO1-like"/>
</dbReference>
<evidence type="ECO:0000259" key="2">
    <source>
        <dbReference type="Pfam" id="PF25567"/>
    </source>
</evidence>
<evidence type="ECO:0000256" key="1">
    <source>
        <dbReference type="ARBA" id="ARBA00049983"/>
    </source>
</evidence>
<dbReference type="GO" id="GO:0051082">
    <property type="term" value="F:unfolded protein binding"/>
    <property type="evidence" value="ECO:0007669"/>
    <property type="project" value="TreeGrafter"/>
</dbReference>
<organism evidence="3 4">
    <name type="scientific">Blomia tropicalis</name>
    <name type="common">Mite</name>
    <dbReference type="NCBI Taxonomy" id="40697"/>
    <lineage>
        <taxon>Eukaryota</taxon>
        <taxon>Metazoa</taxon>
        <taxon>Ecdysozoa</taxon>
        <taxon>Arthropoda</taxon>
        <taxon>Chelicerata</taxon>
        <taxon>Arachnida</taxon>
        <taxon>Acari</taxon>
        <taxon>Acariformes</taxon>
        <taxon>Sarcoptiformes</taxon>
        <taxon>Astigmata</taxon>
        <taxon>Glycyphagoidea</taxon>
        <taxon>Echimyopodidae</taxon>
        <taxon>Blomia</taxon>
    </lineage>
</organism>
<protein>
    <recommendedName>
        <fullName evidence="2">SYO1-like TPR repeats domain-containing protein</fullName>
    </recommendedName>
</protein>